<dbReference type="Gene3D" id="3.40.50.1820">
    <property type="entry name" value="alpha/beta hydrolase"/>
    <property type="match status" value="1"/>
</dbReference>
<dbReference type="Proteomes" id="UP001054837">
    <property type="component" value="Unassembled WGS sequence"/>
</dbReference>
<name>A0AAV4PLM5_9ARAC</name>
<dbReference type="AlphaFoldDB" id="A0AAV4PLM5"/>
<dbReference type="InterPro" id="IPR029058">
    <property type="entry name" value="AB_hydrolase_fold"/>
</dbReference>
<comment type="caution">
    <text evidence="4">The sequence shown here is derived from an EMBL/GenBank/DDBJ whole genome shotgun (WGS) entry which is preliminary data.</text>
</comment>
<keyword evidence="5" id="KW-1185">Reference proteome</keyword>
<sequence>MLNRNPRDGKSKIPVMVYIHGESYDWNSGNPYDGSVMASVGNVIVITINFRLGIFGFLPAVEGSSRGNYGIMDQVAALHWIQENIAEFGGDPKNVTIFGHGHGASCVNLLMLTPLTKGKYVFKLFLLKPFNLKKVKIDTY</sequence>
<dbReference type="Pfam" id="PF00135">
    <property type="entry name" value="COesterase"/>
    <property type="match status" value="1"/>
</dbReference>
<evidence type="ECO:0000313" key="4">
    <source>
        <dbReference type="EMBL" id="GIX97208.1"/>
    </source>
</evidence>
<evidence type="ECO:0000256" key="1">
    <source>
        <dbReference type="ARBA" id="ARBA00005964"/>
    </source>
</evidence>
<dbReference type="EMBL" id="BPLQ01003013">
    <property type="protein sequence ID" value="GIX97208.1"/>
    <property type="molecule type" value="Genomic_DNA"/>
</dbReference>
<feature type="domain" description="Carboxylesterase type B" evidence="3">
    <location>
        <begin position="7"/>
        <end position="119"/>
    </location>
</feature>
<accession>A0AAV4PLM5</accession>
<evidence type="ECO:0000313" key="5">
    <source>
        <dbReference type="Proteomes" id="UP001054837"/>
    </source>
</evidence>
<dbReference type="PANTHER" id="PTHR43903">
    <property type="entry name" value="NEUROLIGIN"/>
    <property type="match status" value="1"/>
</dbReference>
<reference evidence="4 5" key="1">
    <citation type="submission" date="2021-06" db="EMBL/GenBank/DDBJ databases">
        <title>Caerostris darwini draft genome.</title>
        <authorList>
            <person name="Kono N."/>
            <person name="Arakawa K."/>
        </authorList>
    </citation>
    <scope>NUCLEOTIDE SEQUENCE [LARGE SCALE GENOMIC DNA]</scope>
</reference>
<proteinExistence type="inferred from homology"/>
<dbReference type="InterPro" id="IPR051093">
    <property type="entry name" value="Neuroligin/BSAL"/>
</dbReference>
<dbReference type="InterPro" id="IPR002018">
    <property type="entry name" value="CarbesteraseB"/>
</dbReference>
<protein>
    <submittedName>
        <fullName evidence="4">Neuroligin-4, X-linked</fullName>
    </submittedName>
</protein>
<evidence type="ECO:0000256" key="2">
    <source>
        <dbReference type="ARBA" id="ARBA00023180"/>
    </source>
</evidence>
<organism evidence="4 5">
    <name type="scientific">Caerostris darwini</name>
    <dbReference type="NCBI Taxonomy" id="1538125"/>
    <lineage>
        <taxon>Eukaryota</taxon>
        <taxon>Metazoa</taxon>
        <taxon>Ecdysozoa</taxon>
        <taxon>Arthropoda</taxon>
        <taxon>Chelicerata</taxon>
        <taxon>Arachnida</taxon>
        <taxon>Araneae</taxon>
        <taxon>Araneomorphae</taxon>
        <taxon>Entelegynae</taxon>
        <taxon>Araneoidea</taxon>
        <taxon>Araneidae</taxon>
        <taxon>Caerostris</taxon>
    </lineage>
</organism>
<comment type="similarity">
    <text evidence="1">Belongs to the type-B carboxylesterase/lipase family.</text>
</comment>
<keyword evidence="2" id="KW-0325">Glycoprotein</keyword>
<evidence type="ECO:0000259" key="3">
    <source>
        <dbReference type="Pfam" id="PF00135"/>
    </source>
</evidence>
<dbReference type="SUPFAM" id="SSF53474">
    <property type="entry name" value="alpha/beta-Hydrolases"/>
    <property type="match status" value="1"/>
</dbReference>
<gene>
    <name evidence="4" type="primary">NLGN4X</name>
    <name evidence="4" type="ORF">CDAR_581311</name>
</gene>